<organism evidence="6 7">
    <name type="scientific">Alkalimonas cellulosilytica</name>
    <dbReference type="NCBI Taxonomy" id="3058395"/>
    <lineage>
        <taxon>Bacteria</taxon>
        <taxon>Pseudomonadati</taxon>
        <taxon>Pseudomonadota</taxon>
        <taxon>Gammaproteobacteria</taxon>
        <taxon>Alkalimonas</taxon>
    </lineage>
</organism>
<dbReference type="Pfam" id="PF04234">
    <property type="entry name" value="CopC"/>
    <property type="match status" value="1"/>
</dbReference>
<dbReference type="InterPro" id="IPR014755">
    <property type="entry name" value="Cu-Rt/internalin_Ig-like"/>
</dbReference>
<feature type="domain" description="CopC" evidence="5">
    <location>
        <begin position="24"/>
        <end position="115"/>
    </location>
</feature>
<evidence type="ECO:0000256" key="2">
    <source>
        <dbReference type="ARBA" id="ARBA00023008"/>
    </source>
</evidence>
<keyword evidence="2" id="KW-0186">Copper</keyword>
<dbReference type="SUPFAM" id="SSF81296">
    <property type="entry name" value="E set domains"/>
    <property type="match status" value="1"/>
</dbReference>
<sequence>MKTLTSLMAALFFFALQSTAALAHTPLMFSIPAKDAVLTESPKVVMLHFGDPVRMLSLELTLDEEAIEFGFRRNTEATDHIEFELPALKAGSYQFAWAAIGADGHRVSGEIAFTLDPDATEASPGKQPEADEHQHHHHHHASLLPLQLQGS</sequence>
<gene>
    <name evidence="6" type="ORF">QWY20_01475</name>
</gene>
<accession>A0ABU7J118</accession>
<keyword evidence="1 4" id="KW-0732">Signal</keyword>
<dbReference type="InterPro" id="IPR007348">
    <property type="entry name" value="CopC_dom"/>
</dbReference>
<protein>
    <submittedName>
        <fullName evidence="6">Copper resistance protein CopC</fullName>
    </submittedName>
</protein>
<evidence type="ECO:0000256" key="4">
    <source>
        <dbReference type="SAM" id="SignalP"/>
    </source>
</evidence>
<evidence type="ECO:0000259" key="5">
    <source>
        <dbReference type="Pfam" id="PF04234"/>
    </source>
</evidence>
<evidence type="ECO:0000313" key="6">
    <source>
        <dbReference type="EMBL" id="MEE2000109.1"/>
    </source>
</evidence>
<feature type="signal peptide" evidence="4">
    <location>
        <begin position="1"/>
        <end position="23"/>
    </location>
</feature>
<dbReference type="RefSeq" id="WP_330127263.1">
    <property type="nucleotide sequence ID" value="NZ_JAUHLI010000001.1"/>
</dbReference>
<dbReference type="Gene3D" id="2.60.40.1220">
    <property type="match status" value="1"/>
</dbReference>
<feature type="chain" id="PRO_5046787427" evidence="4">
    <location>
        <begin position="24"/>
        <end position="151"/>
    </location>
</feature>
<dbReference type="Proteomes" id="UP001336314">
    <property type="component" value="Unassembled WGS sequence"/>
</dbReference>
<evidence type="ECO:0000313" key="7">
    <source>
        <dbReference type="Proteomes" id="UP001336314"/>
    </source>
</evidence>
<evidence type="ECO:0000256" key="1">
    <source>
        <dbReference type="ARBA" id="ARBA00022729"/>
    </source>
</evidence>
<keyword evidence="7" id="KW-1185">Reference proteome</keyword>
<reference evidence="6 7" key="1">
    <citation type="submission" date="2023-07" db="EMBL/GenBank/DDBJ databases">
        <title>Alkalimonas sp., MEB108 novel, alkaliphilic bacterium isolated from Lonar Lake, India.</title>
        <authorList>
            <person name="Joshi A."/>
            <person name="Thite S."/>
        </authorList>
    </citation>
    <scope>NUCLEOTIDE SEQUENCE [LARGE SCALE GENOMIC DNA]</scope>
    <source>
        <strain evidence="6 7">MEB108</strain>
    </source>
</reference>
<dbReference type="EMBL" id="JAUHLI010000001">
    <property type="protein sequence ID" value="MEE2000109.1"/>
    <property type="molecule type" value="Genomic_DNA"/>
</dbReference>
<evidence type="ECO:0000256" key="3">
    <source>
        <dbReference type="SAM" id="MobiDB-lite"/>
    </source>
</evidence>
<proteinExistence type="predicted"/>
<comment type="caution">
    <text evidence="6">The sequence shown here is derived from an EMBL/GenBank/DDBJ whole genome shotgun (WGS) entry which is preliminary data.</text>
</comment>
<name>A0ABU7J118_9GAMM</name>
<dbReference type="InterPro" id="IPR014756">
    <property type="entry name" value="Ig_E-set"/>
</dbReference>
<feature type="region of interest" description="Disordered" evidence="3">
    <location>
        <begin position="117"/>
        <end position="151"/>
    </location>
</feature>